<dbReference type="EMBL" id="NOWT01000005">
    <property type="protein sequence ID" value="OYD84757.1"/>
    <property type="molecule type" value="Genomic_DNA"/>
</dbReference>
<keyword evidence="1" id="KW-0812">Transmembrane</keyword>
<accession>A0A235HGS0</accession>
<evidence type="ECO:0000313" key="2">
    <source>
        <dbReference type="EMBL" id="OYD84757.1"/>
    </source>
</evidence>
<protein>
    <recommendedName>
        <fullName evidence="4">DUF2955 domain-containing protein</fullName>
    </recommendedName>
</protein>
<evidence type="ECO:0000256" key="1">
    <source>
        <dbReference type="SAM" id="Phobius"/>
    </source>
</evidence>
<evidence type="ECO:0000313" key="3">
    <source>
        <dbReference type="Proteomes" id="UP000215367"/>
    </source>
</evidence>
<feature type="transmembrane region" description="Helical" evidence="1">
    <location>
        <begin position="70"/>
        <end position="88"/>
    </location>
</feature>
<keyword evidence="1" id="KW-1133">Transmembrane helix</keyword>
<comment type="caution">
    <text evidence="2">The sequence shown here is derived from an EMBL/GenBank/DDBJ whole genome shotgun (WGS) entry which is preliminary data.</text>
</comment>
<feature type="transmembrane region" description="Helical" evidence="1">
    <location>
        <begin position="263"/>
        <end position="284"/>
    </location>
</feature>
<keyword evidence="1" id="KW-0472">Membrane</keyword>
<reference evidence="2 3" key="1">
    <citation type="submission" date="2017-07" db="EMBL/GenBank/DDBJ databases">
        <title>Whole genome sequence of Azospirillum brasilense 2A1, a potential biofertilizer strain.</title>
        <authorList>
            <person name="Fontana C.A."/>
            <person name="Toffoli L.M."/>
            <person name="Salazar S.M."/>
            <person name="Puglisi E."/>
            <person name="Pedraza R."/>
            <person name="Bassi D."/>
            <person name="Cocconcelli P.S."/>
        </authorList>
    </citation>
    <scope>NUCLEOTIDE SEQUENCE [LARGE SCALE GENOMIC DNA]</scope>
    <source>
        <strain evidence="2 3">2A1</strain>
        <plasmid evidence="2">unnamed</plasmid>
    </source>
</reference>
<dbReference type="Proteomes" id="UP000215367">
    <property type="component" value="Unassembled WGS sequence"/>
</dbReference>
<evidence type="ECO:0008006" key="4">
    <source>
        <dbReference type="Google" id="ProtNLM"/>
    </source>
</evidence>
<feature type="transmembrane region" description="Helical" evidence="1">
    <location>
        <begin position="296"/>
        <end position="317"/>
    </location>
</feature>
<feature type="transmembrane region" description="Helical" evidence="1">
    <location>
        <begin position="173"/>
        <end position="199"/>
    </location>
</feature>
<feature type="transmembrane region" description="Helical" evidence="1">
    <location>
        <begin position="42"/>
        <end position="63"/>
    </location>
</feature>
<name>A0A235HGS0_AZOBR</name>
<keyword evidence="2" id="KW-0614">Plasmid</keyword>
<feature type="transmembrane region" description="Helical" evidence="1">
    <location>
        <begin position="211"/>
        <end position="232"/>
    </location>
</feature>
<sequence length="329" mass="33723">MRLAFAVALGLVFEILRGALVPPLAAVIALQLLALPGPRPTAKMVLGLFVVISGASLFAYGVSALTVNQMLPYALGVGLIYLWGFALAARRKTAAVGTMTLTMGIVVTTMAAVSTDLAAVLVVQLSLSVAFGIALVFLAHAAFPQRAPFAGAPAAEEGAPVGVTSRAMVATLIILPLHLVLVADGLAAMVVLLTVATMFRQVRIELAARYATSFAAGNLLGGLLAAAAVRVVSLHATIPVLATTVVAASLLVAWWIERVPKFAHVLLPGFVAFTVLFGLAFMPGSPSADVELLKRLAQIVAAGLYALGAVSLVMPIVHGSRSSAGGSVM</sequence>
<organism evidence="2 3">
    <name type="scientific">Azospirillum brasilense</name>
    <dbReference type="NCBI Taxonomy" id="192"/>
    <lineage>
        <taxon>Bacteria</taxon>
        <taxon>Pseudomonadati</taxon>
        <taxon>Pseudomonadota</taxon>
        <taxon>Alphaproteobacteria</taxon>
        <taxon>Rhodospirillales</taxon>
        <taxon>Azospirillaceae</taxon>
        <taxon>Azospirillum</taxon>
    </lineage>
</organism>
<feature type="transmembrane region" description="Helical" evidence="1">
    <location>
        <begin position="238"/>
        <end position="256"/>
    </location>
</feature>
<gene>
    <name evidence="2" type="ORF">CHT98_07550</name>
</gene>
<proteinExistence type="predicted"/>
<feature type="transmembrane region" description="Helical" evidence="1">
    <location>
        <begin position="120"/>
        <end position="143"/>
    </location>
</feature>
<geneLocation type="plasmid" evidence="2">
    <name>unnamed</name>
</geneLocation>
<dbReference type="AlphaFoldDB" id="A0A235HGS0"/>